<dbReference type="EMBL" id="MU266413">
    <property type="protein sequence ID" value="KAH7924903.1"/>
    <property type="molecule type" value="Genomic_DNA"/>
</dbReference>
<name>A0ACB8BHZ8_9AGAM</name>
<organism evidence="1 2">
    <name type="scientific">Leucogyrophana mollusca</name>
    <dbReference type="NCBI Taxonomy" id="85980"/>
    <lineage>
        <taxon>Eukaryota</taxon>
        <taxon>Fungi</taxon>
        <taxon>Dikarya</taxon>
        <taxon>Basidiomycota</taxon>
        <taxon>Agaricomycotina</taxon>
        <taxon>Agaricomycetes</taxon>
        <taxon>Agaricomycetidae</taxon>
        <taxon>Boletales</taxon>
        <taxon>Boletales incertae sedis</taxon>
        <taxon>Leucogyrophana</taxon>
    </lineage>
</organism>
<proteinExistence type="predicted"/>
<evidence type="ECO:0000313" key="2">
    <source>
        <dbReference type="Proteomes" id="UP000790709"/>
    </source>
</evidence>
<sequence>MEVSQLQPVAVKLVTRIAKVHVTHSIRRCAQQELLESEESTDDDESESKDGGKCKGKVGGGKGKDEEIMIRVLEEIRELEAKLGEVPVWERRVRELEGAQTWEDKAQRRSEASEMRDNPNAPLRIGWLG</sequence>
<comment type="caution">
    <text evidence="1">The sequence shown here is derived from an EMBL/GenBank/DDBJ whole genome shotgun (WGS) entry which is preliminary data.</text>
</comment>
<evidence type="ECO:0000313" key="1">
    <source>
        <dbReference type="EMBL" id="KAH7924903.1"/>
    </source>
</evidence>
<gene>
    <name evidence="1" type="ORF">BV22DRAFT_1047121</name>
</gene>
<protein>
    <submittedName>
        <fullName evidence="1">Uncharacterized protein</fullName>
    </submittedName>
</protein>
<dbReference type="Proteomes" id="UP000790709">
    <property type="component" value="Unassembled WGS sequence"/>
</dbReference>
<keyword evidence="2" id="KW-1185">Reference proteome</keyword>
<accession>A0ACB8BHZ8</accession>
<reference evidence="1" key="1">
    <citation type="journal article" date="2021" name="New Phytol.">
        <title>Evolutionary innovations through gain and loss of genes in the ectomycorrhizal Boletales.</title>
        <authorList>
            <person name="Wu G."/>
            <person name="Miyauchi S."/>
            <person name="Morin E."/>
            <person name="Kuo A."/>
            <person name="Drula E."/>
            <person name="Varga T."/>
            <person name="Kohler A."/>
            <person name="Feng B."/>
            <person name="Cao Y."/>
            <person name="Lipzen A."/>
            <person name="Daum C."/>
            <person name="Hundley H."/>
            <person name="Pangilinan J."/>
            <person name="Johnson J."/>
            <person name="Barry K."/>
            <person name="LaButti K."/>
            <person name="Ng V."/>
            <person name="Ahrendt S."/>
            <person name="Min B."/>
            <person name="Choi I.G."/>
            <person name="Park H."/>
            <person name="Plett J.M."/>
            <person name="Magnuson J."/>
            <person name="Spatafora J.W."/>
            <person name="Nagy L.G."/>
            <person name="Henrissat B."/>
            <person name="Grigoriev I.V."/>
            <person name="Yang Z.L."/>
            <person name="Xu J."/>
            <person name="Martin F.M."/>
        </authorList>
    </citation>
    <scope>NUCLEOTIDE SEQUENCE</scope>
    <source>
        <strain evidence="1">KUC20120723A-06</strain>
    </source>
</reference>